<dbReference type="AlphaFoldDB" id="A0A9N9XMZ4"/>
<dbReference type="EMBL" id="OU900096">
    <property type="protein sequence ID" value="CAG9860378.1"/>
    <property type="molecule type" value="Genomic_DNA"/>
</dbReference>
<evidence type="ECO:0000259" key="1">
    <source>
        <dbReference type="Pfam" id="PF16077"/>
    </source>
</evidence>
<dbReference type="Gene3D" id="2.10.90.10">
    <property type="entry name" value="Cystine-knot cytokines"/>
    <property type="match status" value="1"/>
</dbReference>
<reference evidence="2" key="1">
    <citation type="submission" date="2022-01" db="EMBL/GenBank/DDBJ databases">
        <authorList>
            <person name="King R."/>
        </authorList>
    </citation>
    <scope>NUCLEOTIDE SEQUENCE</scope>
</reference>
<organism evidence="2 3">
    <name type="scientific">Phyllotreta striolata</name>
    <name type="common">Striped flea beetle</name>
    <name type="synonym">Crioceris striolata</name>
    <dbReference type="NCBI Taxonomy" id="444603"/>
    <lineage>
        <taxon>Eukaryota</taxon>
        <taxon>Metazoa</taxon>
        <taxon>Ecdysozoa</taxon>
        <taxon>Arthropoda</taxon>
        <taxon>Hexapoda</taxon>
        <taxon>Insecta</taxon>
        <taxon>Pterygota</taxon>
        <taxon>Neoptera</taxon>
        <taxon>Endopterygota</taxon>
        <taxon>Coleoptera</taxon>
        <taxon>Polyphaga</taxon>
        <taxon>Cucujiformia</taxon>
        <taxon>Chrysomeloidea</taxon>
        <taxon>Chrysomelidae</taxon>
        <taxon>Galerucinae</taxon>
        <taxon>Alticini</taxon>
        <taxon>Phyllotreta</taxon>
    </lineage>
</organism>
<evidence type="ECO:0000313" key="3">
    <source>
        <dbReference type="Proteomes" id="UP001153712"/>
    </source>
</evidence>
<protein>
    <recommendedName>
        <fullName evidence="1">Spaetzle domain-containing protein</fullName>
    </recommendedName>
</protein>
<proteinExistence type="predicted"/>
<dbReference type="Pfam" id="PF16077">
    <property type="entry name" value="Spaetzle"/>
    <property type="match status" value="1"/>
</dbReference>
<gene>
    <name evidence="2" type="ORF">PHYEVI_LOCUS6732</name>
</gene>
<dbReference type="OrthoDB" id="6719897at2759"/>
<evidence type="ECO:0000313" key="2">
    <source>
        <dbReference type="EMBL" id="CAG9860378.1"/>
    </source>
</evidence>
<dbReference type="InterPro" id="IPR032104">
    <property type="entry name" value="Spaetzle"/>
</dbReference>
<feature type="non-terminal residue" evidence="2">
    <location>
        <position position="1"/>
    </location>
</feature>
<name>A0A9N9XMZ4_PHYSR</name>
<feature type="domain" description="Spaetzle" evidence="1">
    <location>
        <begin position="123"/>
        <end position="216"/>
    </location>
</feature>
<accession>A0A9N9XMZ4</accession>
<keyword evidence="3" id="KW-1185">Reference proteome</keyword>
<sequence length="221" mass="25723">FLDVVRKTAVLFIFSYNANVEIPRFHVTQTSFHRLRSTRIELNSQVVNMKLTILFSLMCVTLIESALDFDCQKRIWDICYEDASYPSEEIDKKWRDLNEDKQMKFGKYVDTHWESEVILEPCKLCSIETSIKIQPLSLIRDTEKIYLLSTNKYPIPTIHVEVCRKNAKCMLENLQNDFATDCIQKTSKINVLSYNSTSKSFQATMMQFPSGCECVIEENAI</sequence>
<dbReference type="Proteomes" id="UP001153712">
    <property type="component" value="Chromosome 3"/>
</dbReference>
<dbReference type="InterPro" id="IPR029034">
    <property type="entry name" value="Cystine-knot_cytokine"/>
</dbReference>